<organism evidence="2 3">
    <name type="scientific">Hydrogenobacter hydrogenophilus</name>
    <dbReference type="NCBI Taxonomy" id="35835"/>
    <lineage>
        <taxon>Bacteria</taxon>
        <taxon>Pseudomonadati</taxon>
        <taxon>Aquificota</taxon>
        <taxon>Aquificia</taxon>
        <taxon>Aquificales</taxon>
        <taxon>Aquificaceae</taxon>
        <taxon>Hydrogenobacter</taxon>
    </lineage>
</organism>
<evidence type="ECO:0000259" key="1">
    <source>
        <dbReference type="Pfam" id="PF19583"/>
    </source>
</evidence>
<name>A0A285NU34_9AQUI</name>
<dbReference type="Gene3D" id="3.40.50.2300">
    <property type="match status" value="1"/>
</dbReference>
<proteinExistence type="predicted"/>
<dbReference type="Gene3D" id="3.60.15.10">
    <property type="entry name" value="Ribonuclease Z/Hydroxyacylglutathione hydrolase-like"/>
    <property type="match status" value="1"/>
</dbReference>
<dbReference type="SUPFAM" id="SSF52172">
    <property type="entry name" value="CheY-like"/>
    <property type="match status" value="1"/>
</dbReference>
<dbReference type="Pfam" id="PF19583">
    <property type="entry name" value="ODP"/>
    <property type="match status" value="1"/>
</dbReference>
<evidence type="ECO:0000313" key="2">
    <source>
        <dbReference type="EMBL" id="SNZ11406.1"/>
    </source>
</evidence>
<dbReference type="Proteomes" id="UP000218627">
    <property type="component" value="Unassembled WGS sequence"/>
</dbReference>
<dbReference type="OrthoDB" id="8931at2"/>
<dbReference type="InterPro" id="IPR011006">
    <property type="entry name" value="CheY-like_superfamily"/>
</dbReference>
<sequence length="561" mass="63409">MGIRFLLLDEDRKFFSLISDIFDVTGHKLLVALDEQKAKDLLDATSFDIILMELKHLNFWLDTIRAGKYPIPMFFIDKYEDAEKLRALGFTDLNFVILPFNPLDLLTKAVWLNRGEVEPRQLSLIGPVNLLLHLLRRSASSIMSLKASEKNCSIYIKEGQIVGTTCDLQALREILTFEDVKIELFPYTGESYPEEGSLGNEAFFTSLFLPAFIFTQDKVQDKTFSLPKKADLTQPVELERGLFWVGVQDSSFLLHSNVYLRIYEREDIKIPLLINTGTLEDYAQVKAKIEEILSTMDIIKAVVLLDSEPKACATILSMLQSSPKLQVITSISVAKWLNKSGVPMSRIRLVESLPDMKLKLSTGDVLRIVPTPFSPYKGTFALYEEETGFLFTSHLFSSLRTPEEFSLFEDPDVEDVVLYASLSMPCSRVVHKALEGVEGLRISKVFPAWGNPLGENTFRMALKSLKTAELGTDLPASIDESSCFEVINRIIAQLNESEFIKVKEELEKYVYFENGTIKDTLIHANALPNLFIASMRSVGIDPALIKHVIRELFYKGITIDL</sequence>
<dbReference type="PANTHER" id="PTHR43041">
    <property type="entry name" value="HYDROLASE, METALLO-BETA-LACTAMASE SUPERFAMILY"/>
    <property type="match status" value="1"/>
</dbReference>
<dbReference type="RefSeq" id="WP_096600229.1">
    <property type="nucleotide sequence ID" value="NZ_OBEN01000001.1"/>
</dbReference>
<reference evidence="3" key="1">
    <citation type="submission" date="2017-09" db="EMBL/GenBank/DDBJ databases">
        <authorList>
            <person name="Varghese N."/>
            <person name="Submissions S."/>
        </authorList>
    </citation>
    <scope>NUCLEOTIDE SEQUENCE [LARGE SCALE GENOMIC DNA]</scope>
    <source>
        <strain evidence="3">DSM 2913</strain>
    </source>
</reference>
<dbReference type="PANTHER" id="PTHR43041:SF1">
    <property type="entry name" value="METALLO-BETA-LACTAMASE DOMAIN-CONTAINING PROTEIN"/>
    <property type="match status" value="1"/>
</dbReference>
<dbReference type="InterPro" id="IPR036866">
    <property type="entry name" value="RibonucZ/Hydroxyglut_hydro"/>
</dbReference>
<feature type="domain" description="ODP" evidence="1">
    <location>
        <begin position="255"/>
        <end position="449"/>
    </location>
</feature>
<dbReference type="SUPFAM" id="SSF56281">
    <property type="entry name" value="Metallo-hydrolase/oxidoreductase"/>
    <property type="match status" value="1"/>
</dbReference>
<gene>
    <name evidence="2" type="ORF">SAMN06265353_0231</name>
</gene>
<protein>
    <recommendedName>
        <fullName evidence="1">ODP domain-containing protein</fullName>
    </recommendedName>
</protein>
<dbReference type="InterPro" id="IPR045761">
    <property type="entry name" value="ODP_dom"/>
</dbReference>
<dbReference type="AlphaFoldDB" id="A0A285NU34"/>
<dbReference type="EMBL" id="OBEN01000001">
    <property type="protein sequence ID" value="SNZ11406.1"/>
    <property type="molecule type" value="Genomic_DNA"/>
</dbReference>
<evidence type="ECO:0000313" key="3">
    <source>
        <dbReference type="Proteomes" id="UP000218627"/>
    </source>
</evidence>
<keyword evidence="3" id="KW-1185">Reference proteome</keyword>
<accession>A0A285NU34</accession>